<organism evidence="1 2">
    <name type="scientific">Lentinula lateritia</name>
    <dbReference type="NCBI Taxonomy" id="40482"/>
    <lineage>
        <taxon>Eukaryota</taxon>
        <taxon>Fungi</taxon>
        <taxon>Dikarya</taxon>
        <taxon>Basidiomycota</taxon>
        <taxon>Agaricomycotina</taxon>
        <taxon>Agaricomycetes</taxon>
        <taxon>Agaricomycetidae</taxon>
        <taxon>Agaricales</taxon>
        <taxon>Marasmiineae</taxon>
        <taxon>Omphalotaceae</taxon>
        <taxon>Lentinula</taxon>
    </lineage>
</organism>
<dbReference type="AlphaFoldDB" id="A0A9W9B1A9"/>
<dbReference type="Proteomes" id="UP001150238">
    <property type="component" value="Unassembled WGS sequence"/>
</dbReference>
<evidence type="ECO:0000313" key="1">
    <source>
        <dbReference type="EMBL" id="KAJ4494069.1"/>
    </source>
</evidence>
<reference evidence="1" key="2">
    <citation type="journal article" date="2023" name="Proc. Natl. Acad. Sci. U.S.A.">
        <title>A global phylogenomic analysis of the shiitake genus Lentinula.</title>
        <authorList>
            <person name="Sierra-Patev S."/>
            <person name="Min B."/>
            <person name="Naranjo-Ortiz M."/>
            <person name="Looney B."/>
            <person name="Konkel Z."/>
            <person name="Slot J.C."/>
            <person name="Sakamoto Y."/>
            <person name="Steenwyk J.L."/>
            <person name="Rokas A."/>
            <person name="Carro J."/>
            <person name="Camarero S."/>
            <person name="Ferreira P."/>
            <person name="Molpeceres G."/>
            <person name="Ruiz-Duenas F.J."/>
            <person name="Serrano A."/>
            <person name="Henrissat B."/>
            <person name="Drula E."/>
            <person name="Hughes K.W."/>
            <person name="Mata J.L."/>
            <person name="Ishikawa N.K."/>
            <person name="Vargas-Isla R."/>
            <person name="Ushijima S."/>
            <person name="Smith C.A."/>
            <person name="Donoghue J."/>
            <person name="Ahrendt S."/>
            <person name="Andreopoulos W."/>
            <person name="He G."/>
            <person name="LaButti K."/>
            <person name="Lipzen A."/>
            <person name="Ng V."/>
            <person name="Riley R."/>
            <person name="Sandor L."/>
            <person name="Barry K."/>
            <person name="Martinez A.T."/>
            <person name="Xiao Y."/>
            <person name="Gibbons J.G."/>
            <person name="Terashima K."/>
            <person name="Grigoriev I.V."/>
            <person name="Hibbett D."/>
        </authorList>
    </citation>
    <scope>NUCLEOTIDE SEQUENCE</scope>
    <source>
        <strain evidence="1">Sp2 HRB7682 ss15</strain>
    </source>
</reference>
<reference evidence="1" key="1">
    <citation type="submission" date="2022-08" db="EMBL/GenBank/DDBJ databases">
        <authorList>
            <consortium name="DOE Joint Genome Institute"/>
            <person name="Min B."/>
            <person name="Riley R."/>
            <person name="Sierra-Patev S."/>
            <person name="Naranjo-Ortiz M."/>
            <person name="Looney B."/>
            <person name="Konkel Z."/>
            <person name="Slot J.C."/>
            <person name="Sakamoto Y."/>
            <person name="Steenwyk J.L."/>
            <person name="Rokas A."/>
            <person name="Carro J."/>
            <person name="Camarero S."/>
            <person name="Ferreira P."/>
            <person name="Molpeceres G."/>
            <person name="Ruiz-Duenas F.J."/>
            <person name="Serrano A."/>
            <person name="Henrissat B."/>
            <person name="Drula E."/>
            <person name="Hughes K.W."/>
            <person name="Mata J.L."/>
            <person name="Ishikawa N.K."/>
            <person name="Vargas-Isla R."/>
            <person name="Ushijima S."/>
            <person name="Smith C.A."/>
            <person name="Ahrendt S."/>
            <person name="Andreopoulos W."/>
            <person name="He G."/>
            <person name="Labutti K."/>
            <person name="Lipzen A."/>
            <person name="Ng V."/>
            <person name="Sandor L."/>
            <person name="Barry K."/>
            <person name="Martinez A.T."/>
            <person name="Xiao Y."/>
            <person name="Gibbons J.G."/>
            <person name="Terashima K."/>
            <person name="Hibbett D.S."/>
            <person name="Grigoriev I.V."/>
        </authorList>
    </citation>
    <scope>NUCLEOTIDE SEQUENCE</scope>
    <source>
        <strain evidence="1">Sp2 HRB7682 ss15</strain>
    </source>
</reference>
<evidence type="ECO:0000313" key="2">
    <source>
        <dbReference type="Proteomes" id="UP001150238"/>
    </source>
</evidence>
<proteinExistence type="predicted"/>
<comment type="caution">
    <text evidence="1">The sequence shown here is derived from an EMBL/GenBank/DDBJ whole genome shotgun (WGS) entry which is preliminary data.</text>
</comment>
<accession>A0A9W9B1A9</accession>
<gene>
    <name evidence="1" type="ORF">C8J55DRAFT_485356</name>
</gene>
<sequence>MTKSAWLGIPWQDVQCNDYRGSGRGYETVNLVNDDISWTNTEHRIAVIEFRNNEARSNCMDDKLTRADLSTWMTRQWVYKNQMGHVPKSYYHIDTCVGICVDKVGPNNR</sequence>
<dbReference type="EMBL" id="JANVFS010000003">
    <property type="protein sequence ID" value="KAJ4494069.1"/>
    <property type="molecule type" value="Genomic_DNA"/>
</dbReference>
<protein>
    <submittedName>
        <fullName evidence="1">Uncharacterized protein</fullName>
    </submittedName>
</protein>
<name>A0A9W9B1A9_9AGAR</name>